<dbReference type="GO" id="GO:0016787">
    <property type="term" value="F:hydrolase activity"/>
    <property type="evidence" value="ECO:0007669"/>
    <property type="project" value="UniProtKB-KW"/>
</dbReference>
<dbReference type="GeneID" id="7333510"/>
<keyword evidence="3" id="KW-1185">Reference proteome</keyword>
<sequence length="129" mass="14497">MSSTAPSPAQVVRAFMKAMERLDYDAAVQHLAPACEYTNPPPIGTVHGPAGVRAVLEPFFAPTLENEFRILREATDGGLVFHERLDRHRLKDGWVELPVTGVYEVVDGKIAYWRDYFDAQTILSQWPRG</sequence>
<dbReference type="KEGG" id="ccs:CCNA_03056"/>
<organism evidence="2 3">
    <name type="scientific">Caulobacter vibrioides (strain NA1000 / CB15N)</name>
    <name type="common">Caulobacter crescentus</name>
    <dbReference type="NCBI Taxonomy" id="565050"/>
    <lineage>
        <taxon>Bacteria</taxon>
        <taxon>Pseudomonadati</taxon>
        <taxon>Pseudomonadota</taxon>
        <taxon>Alphaproteobacteria</taxon>
        <taxon>Caulobacterales</taxon>
        <taxon>Caulobacteraceae</taxon>
        <taxon>Caulobacter</taxon>
    </lineage>
</organism>
<dbReference type="PATRIC" id="fig|565050.3.peg.2983"/>
<dbReference type="HOGENOM" id="CLU_125946_0_0_5"/>
<evidence type="ECO:0000313" key="3">
    <source>
        <dbReference type="Proteomes" id="UP000001364"/>
    </source>
</evidence>
<dbReference type="InterPro" id="IPR032710">
    <property type="entry name" value="NTF2-like_dom_sf"/>
</dbReference>
<dbReference type="AlphaFoldDB" id="A0A0H3CC86"/>
<gene>
    <name evidence="2" type="ordered locus">CCNA_03056</name>
</gene>
<evidence type="ECO:0000259" key="1">
    <source>
        <dbReference type="Pfam" id="PF07858"/>
    </source>
</evidence>
<dbReference type="PhylomeDB" id="A0A0H3CC86"/>
<accession>A0A0H3CC86</accession>
<feature type="domain" description="Limonene-1,2-epoxide hydrolase" evidence="1">
    <location>
        <begin position="7"/>
        <end position="128"/>
    </location>
</feature>
<dbReference type="SMR" id="A0A0H3CC86"/>
<dbReference type="Proteomes" id="UP000001364">
    <property type="component" value="Chromosome"/>
</dbReference>
<dbReference type="Gene3D" id="3.10.450.50">
    <property type="match status" value="1"/>
</dbReference>
<protein>
    <submittedName>
        <fullName evidence="2">Limonene-1,2-epoxide hydrolase</fullName>
    </submittedName>
</protein>
<dbReference type="InterPro" id="IPR013100">
    <property type="entry name" value="LEH"/>
</dbReference>
<dbReference type="SUPFAM" id="SSF54427">
    <property type="entry name" value="NTF2-like"/>
    <property type="match status" value="1"/>
</dbReference>
<proteinExistence type="predicted"/>
<keyword evidence="2" id="KW-0378">Hydrolase</keyword>
<dbReference type="EMBL" id="CP001340">
    <property type="protein sequence ID" value="ACL96521.1"/>
    <property type="molecule type" value="Genomic_DNA"/>
</dbReference>
<reference evidence="2 3" key="1">
    <citation type="journal article" date="2010" name="J. Bacteriol.">
        <title>The genetic basis of laboratory adaptation in Caulobacter crescentus.</title>
        <authorList>
            <person name="Marks M.E."/>
            <person name="Castro-Rojas C.M."/>
            <person name="Teiling C."/>
            <person name="Du L."/>
            <person name="Kapatral V."/>
            <person name="Walunas T.L."/>
            <person name="Crosson S."/>
        </authorList>
    </citation>
    <scope>NUCLEOTIDE SEQUENCE [LARGE SCALE GENOMIC DNA]</scope>
    <source>
        <strain evidence="3">NA1000 / CB15N</strain>
    </source>
</reference>
<dbReference type="RefSeq" id="YP_002518429.1">
    <property type="nucleotide sequence ID" value="NC_011916.1"/>
</dbReference>
<dbReference type="RefSeq" id="WP_010920798.1">
    <property type="nucleotide sequence ID" value="NC_011916.1"/>
</dbReference>
<evidence type="ECO:0000313" key="2">
    <source>
        <dbReference type="EMBL" id="ACL96521.1"/>
    </source>
</evidence>
<name>A0A0H3CC86_CAUVN</name>
<dbReference type="OrthoDB" id="9781757at2"/>
<dbReference type="Pfam" id="PF07858">
    <property type="entry name" value="LEH"/>
    <property type="match status" value="1"/>
</dbReference>